<evidence type="ECO:0000313" key="11">
    <source>
        <dbReference type="Proteomes" id="UP000008837"/>
    </source>
</evidence>
<dbReference type="CDD" id="cd05117">
    <property type="entry name" value="STKc_CAMK"/>
    <property type="match status" value="1"/>
</dbReference>
<dbReference type="KEGG" id="mgl:MGL_2786"/>
<name>A8Q5J6_MALGO</name>
<dbReference type="InterPro" id="IPR017441">
    <property type="entry name" value="Protein_kinase_ATP_BS"/>
</dbReference>
<keyword evidence="11" id="KW-1185">Reference proteome</keyword>
<dbReference type="SMART" id="SM00220">
    <property type="entry name" value="S_TKc"/>
    <property type="match status" value="1"/>
</dbReference>
<dbReference type="VEuPathDB" id="FungiDB:MGL_2786"/>
<keyword evidence="4 7" id="KW-0067">ATP-binding</keyword>
<feature type="compositionally biased region" description="Acidic residues" evidence="8">
    <location>
        <begin position="873"/>
        <end position="888"/>
    </location>
</feature>
<comment type="catalytic activity">
    <reaction evidence="5">
        <text>a diacylglycerol + H2O = a monoacylglycerol + a fatty acid + H(+)</text>
        <dbReference type="Rhea" id="RHEA:32731"/>
        <dbReference type="ChEBI" id="CHEBI:15377"/>
        <dbReference type="ChEBI" id="CHEBI:15378"/>
        <dbReference type="ChEBI" id="CHEBI:17408"/>
        <dbReference type="ChEBI" id="CHEBI:18035"/>
        <dbReference type="ChEBI" id="CHEBI:28868"/>
    </reaction>
</comment>
<dbReference type="InterPro" id="IPR029058">
    <property type="entry name" value="AB_hydrolase_fold"/>
</dbReference>
<dbReference type="Gene3D" id="3.40.50.1820">
    <property type="entry name" value="alpha/beta hydrolase"/>
    <property type="match status" value="1"/>
</dbReference>
<protein>
    <recommendedName>
        <fullName evidence="9">Protein kinase domain-containing protein</fullName>
    </recommendedName>
</protein>
<dbReference type="GO" id="GO:0016787">
    <property type="term" value="F:hydrolase activity"/>
    <property type="evidence" value="ECO:0007669"/>
    <property type="project" value="UniProtKB-KW"/>
</dbReference>
<evidence type="ECO:0000259" key="9">
    <source>
        <dbReference type="PROSITE" id="PS50011"/>
    </source>
</evidence>
<dbReference type="PROSITE" id="PS50011">
    <property type="entry name" value="PROTEIN_KINASE_DOM"/>
    <property type="match status" value="1"/>
</dbReference>
<dbReference type="InterPro" id="IPR008271">
    <property type="entry name" value="Ser/Thr_kinase_AS"/>
</dbReference>
<evidence type="ECO:0000313" key="10">
    <source>
        <dbReference type="EMBL" id="EDP42586.1"/>
    </source>
</evidence>
<sequence>MTNYVLGHGTFAVVRVCEENETGVQRAVKIVARRPLQSDHDGNEMDVRPGRIARDEIEIMMRVQHPNVIRLWDFYETDEGMFLVMDLCPGGELFDNIVKRTTFKEYDAQCIMRQLLLGVEYLHSNGIVHRDLKPENILMYDEDDIYKGIVISDFGLAKLMPEEGLLLTACGSPQYVAPEVLLGQGYDENVDVWSCGVIAYALLCGYTPFNSESVQHMFQNIVQIEYEFHPAFWPTQSMLAKDFIDRCLCEKNQRMTVHDALQHPWMTHFLQLSPGKEESPILRRVSPAEYHNPLSRCESLTSQLNDLAVLQRLRKRYFTVSDHELVCVEKFVKRFKAQLEMKKDTAPIRTSLNSGTWCVTTESLNKKDCQNAERSKSIPVNDGNFTRHYIRESSDQAQQVAHTTNTIQVLNKLLEQYRTAKLPAYSRVDPKAEMRPQEGMSISKAIRTVPAILNRSYSIGSAIVSHLMYGPPKKSWGVEMSILTRMIREIAEENTDLASISGLQQLFELMRFFPIPDDGLVTPVTFRVKRRNLKGFLSGSDSKETGKRELTGEWIVGKQTWRRLQNEWQTGNRRRSERVILYVHGGAYFVMSATTHRPLTIAISKYCECRVFCVNYRLAPDTIFPGALLDVANAYFRLTDDLHIPPNNVVVAADSAGGGLALALMMYLRDNQYPLPCGAILMSPWVDLTLSCDSWETNKDFDYLPRPGRGNHMNPINAYLGPNIDMYLMHPYVSPLFGEMNGLPPMLIQTGDAERLRDENVLFAHKCALAGVPIRNEIYEDCVHVFQFFLFLEASRKAFQSMRHFMRTVLDKRPKRQASVVEEDTREQLDQEMTGAGAEQLIVPGSPQASQRPAEDCEPDGSHHQTLEGLGPEGDEDTETWELDGEEDAQAKDQLHSNP</sequence>
<dbReference type="RefSeq" id="XP_001729800.1">
    <property type="nucleotide sequence ID" value="XM_001729748.1"/>
</dbReference>
<accession>A8Q5J6</accession>
<feature type="binding site" evidence="7">
    <location>
        <position position="29"/>
    </location>
    <ligand>
        <name>ATP</name>
        <dbReference type="ChEBI" id="CHEBI:30616"/>
    </ligand>
</feature>
<dbReference type="Pfam" id="PF07859">
    <property type="entry name" value="Abhydrolase_3"/>
    <property type="match status" value="1"/>
</dbReference>
<dbReference type="PANTHER" id="PTHR24347">
    <property type="entry name" value="SERINE/THREONINE-PROTEIN KINASE"/>
    <property type="match status" value="1"/>
</dbReference>
<dbReference type="EMBL" id="AAYY01000010">
    <property type="protein sequence ID" value="EDP42586.1"/>
    <property type="molecule type" value="Genomic_DNA"/>
</dbReference>
<dbReference type="PROSITE" id="PS01173">
    <property type="entry name" value="LIPASE_GDXG_HIS"/>
    <property type="match status" value="1"/>
</dbReference>
<evidence type="ECO:0000256" key="2">
    <source>
        <dbReference type="ARBA" id="ARBA00022741"/>
    </source>
</evidence>
<evidence type="ECO:0000256" key="4">
    <source>
        <dbReference type="ARBA" id="ARBA00022840"/>
    </source>
</evidence>
<dbReference type="SUPFAM" id="SSF56112">
    <property type="entry name" value="Protein kinase-like (PK-like)"/>
    <property type="match status" value="1"/>
</dbReference>
<keyword evidence="3" id="KW-0378">Hydrolase</keyword>
<proteinExistence type="inferred from homology"/>
<feature type="compositionally biased region" description="Basic and acidic residues" evidence="8">
    <location>
        <begin position="889"/>
        <end position="899"/>
    </location>
</feature>
<evidence type="ECO:0000256" key="8">
    <source>
        <dbReference type="SAM" id="MobiDB-lite"/>
    </source>
</evidence>
<dbReference type="InParanoid" id="A8Q5J6"/>
<dbReference type="OrthoDB" id="408631at2759"/>
<dbReference type="SUPFAM" id="SSF53474">
    <property type="entry name" value="alpha/beta-Hydrolases"/>
    <property type="match status" value="1"/>
</dbReference>
<dbReference type="InterPro" id="IPR000719">
    <property type="entry name" value="Prot_kinase_dom"/>
</dbReference>
<dbReference type="FunFam" id="3.40.50.1820:FF:000252">
    <property type="entry name" value="Related to calmodulin-dependent protein kinase"/>
    <property type="match status" value="1"/>
</dbReference>
<dbReference type="Gene3D" id="1.10.510.10">
    <property type="entry name" value="Transferase(Phosphotransferase) domain 1"/>
    <property type="match status" value="1"/>
</dbReference>
<evidence type="ECO:0000256" key="6">
    <source>
        <dbReference type="ARBA" id="ARBA00048461"/>
    </source>
</evidence>
<dbReference type="GO" id="GO:0004672">
    <property type="term" value="F:protein kinase activity"/>
    <property type="evidence" value="ECO:0007669"/>
    <property type="project" value="InterPro"/>
</dbReference>
<keyword evidence="2 7" id="KW-0547">Nucleotide-binding</keyword>
<dbReference type="GO" id="GO:0005524">
    <property type="term" value="F:ATP binding"/>
    <property type="evidence" value="ECO:0007669"/>
    <property type="project" value="UniProtKB-UniRule"/>
</dbReference>
<feature type="domain" description="Protein kinase" evidence="9">
    <location>
        <begin position="1"/>
        <end position="266"/>
    </location>
</feature>
<evidence type="ECO:0000256" key="5">
    <source>
        <dbReference type="ARBA" id="ARBA00047591"/>
    </source>
</evidence>
<reference evidence="10 11" key="1">
    <citation type="journal article" date="2007" name="Proc. Natl. Acad. Sci. U.S.A.">
        <title>Dandruff-associated Malassezia genomes reveal convergent and divergent virulence traits shared with plant and human fungal pathogens.</title>
        <authorList>
            <person name="Xu J."/>
            <person name="Saunders C.W."/>
            <person name="Hu P."/>
            <person name="Grant R.A."/>
            <person name="Boekhout T."/>
            <person name="Kuramae E.E."/>
            <person name="Kronstad J.W."/>
            <person name="Deangelis Y.M."/>
            <person name="Reeder N.L."/>
            <person name="Johnstone K.R."/>
            <person name="Leland M."/>
            <person name="Fieno A.M."/>
            <person name="Begley W.M."/>
            <person name="Sun Y."/>
            <person name="Lacey M.P."/>
            <person name="Chaudhary T."/>
            <person name="Keough T."/>
            <person name="Chu L."/>
            <person name="Sears R."/>
            <person name="Yuan B."/>
            <person name="Dawson T.L.Jr."/>
        </authorList>
    </citation>
    <scope>NUCLEOTIDE SEQUENCE [LARGE SCALE GENOMIC DNA]</scope>
    <source>
        <strain evidence="11">ATCC MYA-4612 / CBS 7966</strain>
    </source>
</reference>
<comment type="caution">
    <text evidence="10">The sequence shown here is derived from an EMBL/GenBank/DDBJ whole genome shotgun (WGS) entry which is preliminary data.</text>
</comment>
<dbReference type="GeneID" id="5854101"/>
<feature type="region of interest" description="Disordered" evidence="8">
    <location>
        <begin position="815"/>
        <end position="899"/>
    </location>
</feature>
<dbReference type="InterPro" id="IPR011009">
    <property type="entry name" value="Kinase-like_dom_sf"/>
</dbReference>
<dbReference type="AlphaFoldDB" id="A8Q5J6"/>
<dbReference type="InterPro" id="IPR013094">
    <property type="entry name" value="AB_hydrolase_3"/>
</dbReference>
<dbReference type="Gene3D" id="3.30.200.20">
    <property type="entry name" value="Phosphorylase Kinase, domain 1"/>
    <property type="match status" value="1"/>
</dbReference>
<dbReference type="STRING" id="425265.A8Q5J6"/>
<evidence type="ECO:0000256" key="7">
    <source>
        <dbReference type="PROSITE-ProRule" id="PRU10141"/>
    </source>
</evidence>
<gene>
    <name evidence="10" type="ORF">MGL_2786</name>
</gene>
<dbReference type="Proteomes" id="UP000008837">
    <property type="component" value="Unassembled WGS sequence"/>
</dbReference>
<evidence type="ECO:0000256" key="3">
    <source>
        <dbReference type="ARBA" id="ARBA00022801"/>
    </source>
</evidence>
<dbReference type="Pfam" id="PF00069">
    <property type="entry name" value="Pkinase"/>
    <property type="match status" value="1"/>
</dbReference>
<dbReference type="PROSITE" id="PS00108">
    <property type="entry name" value="PROTEIN_KINASE_ST"/>
    <property type="match status" value="1"/>
</dbReference>
<comment type="similarity">
    <text evidence="1">Belongs to the 'GDXG' lipolytic enzyme family.</text>
</comment>
<evidence type="ECO:0000256" key="1">
    <source>
        <dbReference type="ARBA" id="ARBA00010515"/>
    </source>
</evidence>
<dbReference type="InterPro" id="IPR002168">
    <property type="entry name" value="Lipase_GDXG_HIS_AS"/>
</dbReference>
<organism evidence="10 11">
    <name type="scientific">Malassezia globosa (strain ATCC MYA-4612 / CBS 7966)</name>
    <name type="common">Dandruff-associated fungus</name>
    <dbReference type="NCBI Taxonomy" id="425265"/>
    <lineage>
        <taxon>Eukaryota</taxon>
        <taxon>Fungi</taxon>
        <taxon>Dikarya</taxon>
        <taxon>Basidiomycota</taxon>
        <taxon>Ustilaginomycotina</taxon>
        <taxon>Malasseziomycetes</taxon>
        <taxon>Malasseziales</taxon>
        <taxon>Malasseziaceae</taxon>
        <taxon>Malassezia</taxon>
    </lineage>
</organism>
<dbReference type="FunFam" id="1.10.510.10:FF:000571">
    <property type="entry name" value="Maternal embryonic leucine zipper kinase"/>
    <property type="match status" value="1"/>
</dbReference>
<dbReference type="PROSITE" id="PS00107">
    <property type="entry name" value="PROTEIN_KINASE_ATP"/>
    <property type="match status" value="1"/>
</dbReference>
<comment type="catalytic activity">
    <reaction evidence="6">
        <text>a monoacylglycerol + H2O = glycerol + a fatty acid + H(+)</text>
        <dbReference type="Rhea" id="RHEA:15245"/>
        <dbReference type="ChEBI" id="CHEBI:15377"/>
        <dbReference type="ChEBI" id="CHEBI:15378"/>
        <dbReference type="ChEBI" id="CHEBI:17408"/>
        <dbReference type="ChEBI" id="CHEBI:17754"/>
        <dbReference type="ChEBI" id="CHEBI:28868"/>
    </reaction>
</comment>